<feature type="chain" id="PRO_5003981783" evidence="1">
    <location>
        <begin position="21"/>
        <end position="125"/>
    </location>
</feature>
<organism evidence="2">
    <name type="scientific">Rhipicephalus pulchellus</name>
    <name type="common">Yellow backed tick</name>
    <name type="synonym">Dermacentor pulchellus</name>
    <dbReference type="NCBI Taxonomy" id="72859"/>
    <lineage>
        <taxon>Eukaryota</taxon>
        <taxon>Metazoa</taxon>
        <taxon>Ecdysozoa</taxon>
        <taxon>Arthropoda</taxon>
        <taxon>Chelicerata</taxon>
        <taxon>Arachnida</taxon>
        <taxon>Acari</taxon>
        <taxon>Parasitiformes</taxon>
        <taxon>Ixodida</taxon>
        <taxon>Ixodoidea</taxon>
        <taxon>Ixodidae</taxon>
        <taxon>Rhipicephalinae</taxon>
        <taxon>Rhipicephalus</taxon>
        <taxon>Rhipicephalus</taxon>
    </lineage>
</organism>
<reference evidence="2" key="2">
    <citation type="journal article" date="2015" name="J. Proteomics">
        <title>Sexual differences in the sialomes of the zebra tick, Rhipicephalus pulchellus.</title>
        <authorList>
            <person name="Tan A.W."/>
            <person name="Francischetti I.M."/>
            <person name="Slovak M."/>
            <person name="Kini R.M."/>
            <person name="Ribeiro J.M."/>
        </authorList>
    </citation>
    <scope>NUCLEOTIDE SEQUENCE</scope>
    <source>
        <tissue evidence="2">Salivary gland</tissue>
    </source>
</reference>
<feature type="signal peptide" evidence="1">
    <location>
        <begin position="1"/>
        <end position="20"/>
    </location>
</feature>
<dbReference type="SUPFAM" id="SSF57362">
    <property type="entry name" value="BPTI-like"/>
    <property type="match status" value="1"/>
</dbReference>
<dbReference type="InterPro" id="IPR036880">
    <property type="entry name" value="Kunitz_BPTI_sf"/>
</dbReference>
<evidence type="ECO:0000313" key="2">
    <source>
        <dbReference type="EMBL" id="JAA60790.1"/>
    </source>
</evidence>
<dbReference type="AlphaFoldDB" id="L7M9R6"/>
<dbReference type="GO" id="GO:0004867">
    <property type="term" value="F:serine-type endopeptidase inhibitor activity"/>
    <property type="evidence" value="ECO:0007669"/>
    <property type="project" value="InterPro"/>
</dbReference>
<keyword evidence="1" id="KW-0732">Signal</keyword>
<evidence type="ECO:0000256" key="1">
    <source>
        <dbReference type="SAM" id="SignalP"/>
    </source>
</evidence>
<dbReference type="EMBL" id="GACK01004244">
    <property type="protein sequence ID" value="JAA60790.1"/>
    <property type="molecule type" value="mRNA"/>
</dbReference>
<sequence>MDKTAFLLLLVLSNIVPLLALGSMAQRRPRKIQPARTQERALVQAPTDCNGRIPKSCHYPKMCNCPKPEERYMDSAEEHWYYDNVTGNCHQTTSRLGCNNFYEKKTCLWYCNKVEWRKEYPGELM</sequence>
<accession>L7M9R6</accession>
<protein>
    <submittedName>
        <fullName evidence="2">Putative monolaris</fullName>
    </submittedName>
</protein>
<name>L7M9R6_RHIPC</name>
<reference evidence="2" key="1">
    <citation type="submission" date="2012-11" db="EMBL/GenBank/DDBJ databases">
        <authorList>
            <person name="Lucero-Rivera Y.E."/>
            <person name="Tovar-Ramirez D."/>
        </authorList>
    </citation>
    <scope>NUCLEOTIDE SEQUENCE</scope>
    <source>
        <tissue evidence="2">Salivary gland</tissue>
    </source>
</reference>
<proteinExistence type="evidence at transcript level"/>
<dbReference type="Gene3D" id="4.10.410.10">
    <property type="entry name" value="Pancreatic trypsin inhibitor Kunitz domain"/>
    <property type="match status" value="1"/>
</dbReference>